<comment type="caution">
    <text evidence="1">The sequence shown here is derived from an EMBL/GenBank/DDBJ whole genome shotgun (WGS) entry which is preliminary data.</text>
</comment>
<evidence type="ECO:0000313" key="2">
    <source>
        <dbReference type="Proteomes" id="UP001194468"/>
    </source>
</evidence>
<proteinExistence type="predicted"/>
<dbReference type="AlphaFoldDB" id="A0AAD4B8K9"/>
<dbReference type="Proteomes" id="UP001194468">
    <property type="component" value="Unassembled WGS sequence"/>
</dbReference>
<reference evidence="1" key="2">
    <citation type="journal article" date="2020" name="Nat. Commun.">
        <title>Large-scale genome sequencing of mycorrhizal fungi provides insights into the early evolution of symbiotic traits.</title>
        <authorList>
            <person name="Miyauchi S."/>
            <person name="Kiss E."/>
            <person name="Kuo A."/>
            <person name="Drula E."/>
            <person name="Kohler A."/>
            <person name="Sanchez-Garcia M."/>
            <person name="Morin E."/>
            <person name="Andreopoulos B."/>
            <person name="Barry K.W."/>
            <person name="Bonito G."/>
            <person name="Buee M."/>
            <person name="Carver A."/>
            <person name="Chen C."/>
            <person name="Cichocki N."/>
            <person name="Clum A."/>
            <person name="Culley D."/>
            <person name="Crous P.W."/>
            <person name="Fauchery L."/>
            <person name="Girlanda M."/>
            <person name="Hayes R.D."/>
            <person name="Keri Z."/>
            <person name="LaButti K."/>
            <person name="Lipzen A."/>
            <person name="Lombard V."/>
            <person name="Magnuson J."/>
            <person name="Maillard F."/>
            <person name="Murat C."/>
            <person name="Nolan M."/>
            <person name="Ohm R.A."/>
            <person name="Pangilinan J."/>
            <person name="Pereira M.F."/>
            <person name="Perotto S."/>
            <person name="Peter M."/>
            <person name="Pfister S."/>
            <person name="Riley R."/>
            <person name="Sitrit Y."/>
            <person name="Stielow J.B."/>
            <person name="Szollosi G."/>
            <person name="Zifcakova L."/>
            <person name="Stursova M."/>
            <person name="Spatafora J.W."/>
            <person name="Tedersoo L."/>
            <person name="Vaario L.M."/>
            <person name="Yamada A."/>
            <person name="Yan M."/>
            <person name="Wang P."/>
            <person name="Xu J."/>
            <person name="Bruns T."/>
            <person name="Baldrian P."/>
            <person name="Vilgalys R."/>
            <person name="Dunand C."/>
            <person name="Henrissat B."/>
            <person name="Grigoriev I.V."/>
            <person name="Hibbett D."/>
            <person name="Nagy L.G."/>
            <person name="Martin F.M."/>
        </authorList>
    </citation>
    <scope>NUCLEOTIDE SEQUENCE</scope>
    <source>
        <strain evidence="1">BED1</strain>
    </source>
</reference>
<protein>
    <submittedName>
        <fullName evidence="1">Uncharacterized protein</fullName>
    </submittedName>
</protein>
<evidence type="ECO:0000313" key="1">
    <source>
        <dbReference type="EMBL" id="KAF8414450.1"/>
    </source>
</evidence>
<dbReference type="EMBL" id="WHUW01000522">
    <property type="protein sequence ID" value="KAF8414450.1"/>
    <property type="molecule type" value="Genomic_DNA"/>
</dbReference>
<sequence>MLWIHVPRHFDGPHFSDQALSTISSNIMLALLTRQTRVEIKESNIAVLGRPEFEANHQAKGDMRDPIWEGIGEAGGAKMWRIEQSRLIDWPDQGRVSA</sequence>
<gene>
    <name evidence="1" type="ORF">L210DRAFT_3592717</name>
</gene>
<organism evidence="1 2">
    <name type="scientific">Boletus edulis BED1</name>
    <dbReference type="NCBI Taxonomy" id="1328754"/>
    <lineage>
        <taxon>Eukaryota</taxon>
        <taxon>Fungi</taxon>
        <taxon>Dikarya</taxon>
        <taxon>Basidiomycota</taxon>
        <taxon>Agaricomycotina</taxon>
        <taxon>Agaricomycetes</taxon>
        <taxon>Agaricomycetidae</taxon>
        <taxon>Boletales</taxon>
        <taxon>Boletineae</taxon>
        <taxon>Boletaceae</taxon>
        <taxon>Boletoideae</taxon>
        <taxon>Boletus</taxon>
    </lineage>
</organism>
<accession>A0AAD4B8K9</accession>
<keyword evidence="2" id="KW-1185">Reference proteome</keyword>
<name>A0AAD4B8K9_BOLED</name>
<reference evidence="1" key="1">
    <citation type="submission" date="2019-10" db="EMBL/GenBank/DDBJ databases">
        <authorList>
            <consortium name="DOE Joint Genome Institute"/>
            <person name="Kuo A."/>
            <person name="Miyauchi S."/>
            <person name="Kiss E."/>
            <person name="Drula E."/>
            <person name="Kohler A."/>
            <person name="Sanchez-Garcia M."/>
            <person name="Andreopoulos B."/>
            <person name="Barry K.W."/>
            <person name="Bonito G."/>
            <person name="Buee M."/>
            <person name="Carver A."/>
            <person name="Chen C."/>
            <person name="Cichocki N."/>
            <person name="Clum A."/>
            <person name="Culley D."/>
            <person name="Crous P.W."/>
            <person name="Fauchery L."/>
            <person name="Girlanda M."/>
            <person name="Hayes R."/>
            <person name="Keri Z."/>
            <person name="LaButti K."/>
            <person name="Lipzen A."/>
            <person name="Lombard V."/>
            <person name="Magnuson J."/>
            <person name="Maillard F."/>
            <person name="Morin E."/>
            <person name="Murat C."/>
            <person name="Nolan M."/>
            <person name="Ohm R."/>
            <person name="Pangilinan J."/>
            <person name="Pereira M."/>
            <person name="Perotto S."/>
            <person name="Peter M."/>
            <person name="Riley R."/>
            <person name="Sitrit Y."/>
            <person name="Stielow B."/>
            <person name="Szollosi G."/>
            <person name="Zifcakova L."/>
            <person name="Stursova M."/>
            <person name="Spatafora J.W."/>
            <person name="Tedersoo L."/>
            <person name="Vaario L.-M."/>
            <person name="Yamada A."/>
            <person name="Yan M."/>
            <person name="Wang P."/>
            <person name="Xu J."/>
            <person name="Bruns T."/>
            <person name="Baldrian P."/>
            <person name="Vilgalys R."/>
            <person name="Henrissat B."/>
            <person name="Grigoriev I.V."/>
            <person name="Hibbett D."/>
            <person name="Nagy L.G."/>
            <person name="Martin F.M."/>
        </authorList>
    </citation>
    <scope>NUCLEOTIDE SEQUENCE</scope>
    <source>
        <strain evidence="1">BED1</strain>
    </source>
</reference>